<evidence type="ECO:0000256" key="1">
    <source>
        <dbReference type="SAM" id="SignalP"/>
    </source>
</evidence>
<dbReference type="InterPro" id="IPR022409">
    <property type="entry name" value="PKD/Chitinase_dom"/>
</dbReference>
<reference evidence="3 4" key="1">
    <citation type="submission" date="2020-12" db="EMBL/GenBank/DDBJ databases">
        <title>Bacterial novel species Adhaeribacter sp. BT258 isolated from soil.</title>
        <authorList>
            <person name="Jung H.-Y."/>
        </authorList>
    </citation>
    <scope>NUCLEOTIDE SEQUENCE [LARGE SCALE GENOMIC DNA]</scope>
    <source>
        <strain evidence="3 4">BT258</strain>
    </source>
</reference>
<dbReference type="Proteomes" id="UP000644147">
    <property type="component" value="Unassembled WGS sequence"/>
</dbReference>
<dbReference type="InterPro" id="IPR045474">
    <property type="entry name" value="GEVED"/>
</dbReference>
<organism evidence="3 4">
    <name type="scientific">Adhaeribacter terrigena</name>
    <dbReference type="NCBI Taxonomy" id="2793070"/>
    <lineage>
        <taxon>Bacteria</taxon>
        <taxon>Pseudomonadati</taxon>
        <taxon>Bacteroidota</taxon>
        <taxon>Cytophagia</taxon>
        <taxon>Cytophagales</taxon>
        <taxon>Hymenobacteraceae</taxon>
        <taxon>Adhaeribacter</taxon>
    </lineage>
</organism>
<keyword evidence="4" id="KW-1185">Reference proteome</keyword>
<dbReference type="InterPro" id="IPR013783">
    <property type="entry name" value="Ig-like_fold"/>
</dbReference>
<dbReference type="InterPro" id="IPR000601">
    <property type="entry name" value="PKD_dom"/>
</dbReference>
<name>A0ABS1C593_9BACT</name>
<evidence type="ECO:0000313" key="3">
    <source>
        <dbReference type="EMBL" id="MBK0404563.1"/>
    </source>
</evidence>
<protein>
    <submittedName>
        <fullName evidence="3">PKD domain-containing protein</fullName>
    </submittedName>
</protein>
<proteinExistence type="predicted"/>
<feature type="chain" id="PRO_5045442032" evidence="1">
    <location>
        <begin position="28"/>
        <end position="746"/>
    </location>
</feature>
<comment type="caution">
    <text evidence="3">The sequence shown here is derived from an EMBL/GenBank/DDBJ whole genome shotgun (WGS) entry which is preliminary data.</text>
</comment>
<dbReference type="Pfam" id="PF18962">
    <property type="entry name" value="Por_Secre_tail"/>
    <property type="match status" value="1"/>
</dbReference>
<dbReference type="Pfam" id="PF20009">
    <property type="entry name" value="GEVED"/>
    <property type="match status" value="3"/>
</dbReference>
<accession>A0ABS1C593</accession>
<dbReference type="Gene3D" id="2.60.40.10">
    <property type="entry name" value="Immunoglobulins"/>
    <property type="match status" value="2"/>
</dbReference>
<feature type="signal peptide" evidence="1">
    <location>
        <begin position="1"/>
        <end position="27"/>
    </location>
</feature>
<dbReference type="CDD" id="cd00146">
    <property type="entry name" value="PKD"/>
    <property type="match status" value="2"/>
</dbReference>
<gene>
    <name evidence="3" type="ORF">I5M27_16325</name>
</gene>
<keyword evidence="1" id="KW-0732">Signal</keyword>
<dbReference type="NCBIfam" id="TIGR04183">
    <property type="entry name" value="Por_Secre_tail"/>
    <property type="match status" value="1"/>
</dbReference>
<dbReference type="PROSITE" id="PS50093">
    <property type="entry name" value="PKD"/>
    <property type="match status" value="2"/>
</dbReference>
<dbReference type="SUPFAM" id="SSF49299">
    <property type="entry name" value="PKD domain"/>
    <property type="match status" value="2"/>
</dbReference>
<dbReference type="InterPro" id="IPR026444">
    <property type="entry name" value="Secre_tail"/>
</dbReference>
<dbReference type="EMBL" id="JAEHFX010000010">
    <property type="protein sequence ID" value="MBK0404563.1"/>
    <property type="molecule type" value="Genomic_DNA"/>
</dbReference>
<feature type="domain" description="PKD" evidence="2">
    <location>
        <begin position="190"/>
        <end position="267"/>
    </location>
</feature>
<dbReference type="Pfam" id="PF18911">
    <property type="entry name" value="PKD_4"/>
    <property type="match status" value="2"/>
</dbReference>
<dbReference type="InterPro" id="IPR035986">
    <property type="entry name" value="PKD_dom_sf"/>
</dbReference>
<evidence type="ECO:0000313" key="4">
    <source>
        <dbReference type="Proteomes" id="UP000644147"/>
    </source>
</evidence>
<feature type="domain" description="PKD" evidence="2">
    <location>
        <begin position="420"/>
        <end position="501"/>
    </location>
</feature>
<dbReference type="SMART" id="SM00089">
    <property type="entry name" value="PKD"/>
    <property type="match status" value="2"/>
</dbReference>
<sequence length="746" mass="81104">MPKVSTLLLKLSFLVLTFSLLNHSVLGQCPVPNSCTPGSAPGSSFPFGMGIYNVSVGSGANGFSNPTTGGASAGYQDYSCTQKATILEGVSTAISVTTNPNANENVRVWLDLDNNGVFNNTTELIFSSVNAKVHTGSFIIPASAAVVKNTVLRLRISADNFSSAFPTPCSTPAYSQVEDYGLTIVPNTNKPAVAFSVNNQVTCSPTVQFQNLTQNGATSYLWHFGDGTTSTAANPSHTYVATGTYTVKLKACNANGCDSLTRTNYITYHNTSPTITNCIPVTQNYCCGYGITNINFGNGLMVNNSADGSVGYEDFTCSKIFTVSSGKTYPIAFNTGNILQDVKLYIDLNNDGAFTGPNETILQLFGQVNPVANISIPTTPFLNVPLRMRIISDVPGSMFNSCSGIQLGQAEDYTIRISEPPFPAFTFSAQTLCDGIVSFSESSIRNPTSRFWNFGDTASGPANYSTLQQPTHTFSNAGIYYVTLKSCNSQGCDSISLPVNVGKNLSINLPPVCIPFINFNRSRFAISKVQLGNINNNTSDSSHTYFNYACNNFTNLVYGGNHQISILTHPSEWILVQVWIDMDNDGDFHTLERVFMSYSTYNHYSSFTLPIGANPIRNTYLRMRVRSSDARLVTPPLPCDNINVGETEDYAVMILDPTGIPENNLSNSIKIFPNPNNGTFSLETPTVFKEHFQLELHNHIGQKVAELELKNAEPKTQIDLSFLPKGIYLVRVFNKAESAVKKIVIH</sequence>
<evidence type="ECO:0000259" key="2">
    <source>
        <dbReference type="PROSITE" id="PS50093"/>
    </source>
</evidence>